<feature type="compositionally biased region" description="Acidic residues" evidence="7">
    <location>
        <begin position="2404"/>
        <end position="2420"/>
    </location>
</feature>
<name>A0A0N4TLN9_BRUPA</name>
<feature type="domain" description="UBR-type" evidence="8">
    <location>
        <begin position="1284"/>
        <end position="1350"/>
    </location>
</feature>
<proteinExistence type="inferred from homology"/>
<evidence type="ECO:0000256" key="7">
    <source>
        <dbReference type="SAM" id="MobiDB-lite"/>
    </source>
</evidence>
<dbReference type="InterPro" id="IPR025704">
    <property type="entry name" value="E3_Ub_ligase_UBR4_C"/>
</dbReference>
<accession>A0A0N4TLN9</accession>
<keyword evidence="2" id="KW-0479">Metal-binding</keyword>
<dbReference type="PROSITE" id="PS52043">
    <property type="entry name" value="UBR4_E3"/>
    <property type="match status" value="1"/>
</dbReference>
<dbReference type="PANTHER" id="PTHR21725">
    <property type="entry name" value="E3 UBIQUITIN-PROTEIN LIGASE UBR4"/>
    <property type="match status" value="1"/>
</dbReference>
<evidence type="ECO:0000256" key="4">
    <source>
        <dbReference type="ARBA" id="ARBA00022833"/>
    </source>
</evidence>
<evidence type="ECO:0000313" key="11">
    <source>
        <dbReference type="WBParaSite" id="BPAG_0000931501-mRNA-1"/>
    </source>
</evidence>
<dbReference type="Proteomes" id="UP000278627">
    <property type="component" value="Unassembled WGS sequence"/>
</dbReference>
<evidence type="ECO:0000256" key="3">
    <source>
        <dbReference type="ARBA" id="ARBA00022771"/>
    </source>
</evidence>
<dbReference type="InterPro" id="IPR056530">
    <property type="entry name" value="UBR4-like_dom"/>
</dbReference>
<evidence type="ECO:0000313" key="9">
    <source>
        <dbReference type="EMBL" id="VDN90463.1"/>
    </source>
</evidence>
<dbReference type="PROSITE" id="PS51157">
    <property type="entry name" value="ZF_UBR"/>
    <property type="match status" value="1"/>
</dbReference>
<organism evidence="11">
    <name type="scientific">Brugia pahangi</name>
    <name type="common">Filarial nematode worm</name>
    <dbReference type="NCBI Taxonomy" id="6280"/>
    <lineage>
        <taxon>Eukaryota</taxon>
        <taxon>Metazoa</taxon>
        <taxon>Ecdysozoa</taxon>
        <taxon>Nematoda</taxon>
        <taxon>Chromadorea</taxon>
        <taxon>Rhabditida</taxon>
        <taxon>Spirurina</taxon>
        <taxon>Spiruromorpha</taxon>
        <taxon>Filarioidea</taxon>
        <taxon>Onchocercidae</taxon>
        <taxon>Brugia</taxon>
    </lineage>
</organism>
<dbReference type="WBParaSite" id="BPAG_0000931501-mRNA-1">
    <property type="protein sequence ID" value="BPAG_0000931501-mRNA-1"/>
    <property type="gene ID" value="BPAG_0000931501"/>
</dbReference>
<evidence type="ECO:0000259" key="8">
    <source>
        <dbReference type="PROSITE" id="PS51157"/>
    </source>
</evidence>
<evidence type="ECO:0000256" key="2">
    <source>
        <dbReference type="ARBA" id="ARBA00022723"/>
    </source>
</evidence>
<sequence length="4539" mass="511339">MSWSLASNANQKSGHINSLLKYVISNGSSMQPDETILSIHVIGTNLHKLPSNDLLLASEAYRVLINQFTKQLNEELVITIHLVDIIRCLLTGTALPTEYHSYLCSQQINQKKHDTVEAAQPCIQLNISTKEILAINGLSLFSSFSIEKLISAFIPAKFLDPFRSAVAHPSFPAYSKIDHSDLSILENGISNIDKLLCIDFGMATETVVECISCTSNALILMIGSLACNCTIEEMHTDAANACCATVISVHRRVTEMAVGTLYARNHLTNSTEILVFCINELLKNCKTEIVYVFANRFLSVLPTALSFLTFISSALYEALWGVAKEALQHALRLGDATSVKKQASTDSPDDPVAGVGDWLENILRAVPVLMDQQEDAINLQKATLFTISSSTLLSLCERSLSLLLFMGNTSNIWTSSSFNCFRDLCAASGGDHGYCGTEDISALLILLLEHSLDKGYLEKNYNEQLVNSLLYFPKDNESEIITSDPFCLKIIAVCVLGRQNVARIVSHVLRSIDAESRNGTPEPSTFWLLECISELLDIEDLKKSADYAMHMLYDVLKSGVKRPRVRYTLEAVHLLLVGGQSRGEKDVVMEKFRKCCCDFFDLKRAPRWNDALLTRSMFNFNHWDELHDLYINWLYDMQWDEEHLPAHIILPPTVSFLSKIVSGTAILSAERCHFIRIRPLLLNSIYAAYLDKFNDGITNIYVDYVLKVETLVTIGLPIIDDCSLIDLVNLPLIYYDSLLLFYNQLRKYRCSTEELIRITEFISGMYKNAINVICERSKVTLSLGACAVSLSLAKSDVLNSTVPHARGELHSILNDDLLKLVRAWAGLMLPELKFSCTPAMLDAISDTFKSPCSVVTKVQDIKKQVKITNTFKINGKDIRSHFQFALQMFAAFCSLCDNTTRFVLNQLLSRSCVRRQEETRLLLDWMIFIQSSDLTGTATRELNQSVLSKMNAVLVMSSHLARIVSTLLDGILAQQIATETNLLNGQSVFCSVLIHLISSQSSVNLPWNTLPEDIFSSVLSHIAMDDSLTKRSVPFVNLLSTICCLKNSHLNSRFLSPLEIHQNLLVHWVNVSAVPLETFCMLQPLIEYLAGDRHRKPNFVDPAFRNLLGQMINILFGENVHQRTADSSSIEVKRSDRWAYASLCCRKMNNQNEKDNSSSDQRCEQFKEMNIFSKCLLTLLNIGGPKIHCHLIQQCAKLFCNLVDVIRKDGLELLKGSSNVSSSQVTTVLYAFFFLCNILDYIDSLCRTLCPPSVIRDDSDDLFTVFTPKHIIKKTTSSRSRALPLCTFASTAKQFIQQHWYNCYTCGMVEGEGVCSVCAVNCHRGHDLSYSKFGSFFCDCGAKGCVALKSTSHPKPQRVSNQKYTTLPSNRLKSSKHRLSLFSHLLVMDEDKAEIENHLCQFMEVLTANRENIVSLITAVKEGVRLRSNKIRETRLNDVGAKLTQGLTISTDRVIMEPLTACPKTLFDKRTETGKSVDNIIASLEIGGTILLAAVQETSKIVLLGIRSLLSASMRDCDIPRVELDVAGFKIVALASMNDLLAVCGLNQCLILRISKDGDVSEKQNVEFTNAFPSYVVPKLTIYVDNILANLFCSPVTAAFFKMRWINCNNNNMIAVAALQFIRIYDLNSANVPSTFEFVLPMGDVTELAFGKRNDGLIIIIVLSSAGHVYMEELEKARRADGASYFMTTTLQLPTTSSAISMHYSTEIRFLFVSMESNTYVLHFNGTEFEEAKSLPFDFPLMNWCECAGVFAALSHPSSACVVFLYPYGNTLYTQTKTLTDPATTQCMLLGSDCVSQFLIQILADQNIQLFRSCWLMEPDFWVKDVERSVLETEVKPCTIMEDEIPESDMVTVFEQCRPIQKLEFCSKALEQVYDTVELTKRITTSGMSAVCLKQKEFEVVVKNLDWNCVICALRIEVTPDKCPTSVTVFGKKINLQTKTPRMFDVRLTRKQSINCNNEVTLNFICNNVPAQIWSIKVFGKTKKDFGFPTASYRFNQIITLPEQLVASFISTCYRLHSCTKQKRMDWLLSVALNFTAPDFEHVTVNHRALILLRHLSPTTSSFLEQKDAALFSSLSNHRKAGTLQLSLFNAFATQLKVITLHRVTSFHQLIKKHFGGILPFLNICVDFIFSNDFAADAILEQFLISAFVYLAVNVENSAEITQLILEILFSDNIVIAHRCKCLMSSIISNYCIASVQNHSNLFSFIGAITPTTLTDKYTASAEGLHMGVVIQDAIGFKPAIIDELENQINKEKGIPVQLNPSSNLENFNRKMAWIGQLLLAFVSRLDICSCDGIRCLAPAQTILFLMGQHAPDQLTDLIDYLISGLDFSKVQTERTVKAERDQVILRLIYVILVQCTSHNWPSMNSRKIVDDGIQSVTIPKSAELTTILDTAADVSAVPPAGSVEDEDDAEGGGESDLEQMEDIELTGDISSSSRDATPQQDDTDMSAINNVPQVASQEHEGVSVTPEPQVSLAVKVAHTLESAGALNHCYILLQSLKTEWTKQMQSAEQTIQKLSSVPPELQPDLAPLFNARSLNVNPGNVFSIYTTLIVEMALRLPYQLKKILGDELLLDNKWENLLCDYITQEPSTMRRLARKLLLLMCGSDTAKYRQVRDEHIIHDLLANLKKRLKSRSSLEYFELSDIVSRINGIAVVSERRCVVWQRICLKELPWLMELACMMPDVACDAVLNLILLAIRTSEDSDDELLCCSLVNILLSKQKPCALFKRLITRFLLGENEERRWTLHAILRATLQLASRPNQLLLINYLYKHTWPYAHEMGNRAAQLVDLLSCYLPRFLSKDELITVYKEAVATINSALYTLEKSRSSVIFEKLCEFIGSPDISVLSKSPCLICSDSDHPMEQLKLSAIKLDSRFTTSAQMIKLMGHFEVSRIIIRLSEIKRTKMVKRFRFYYCNKILESAIDLKNRPELWEKAADVKVNQGDTEIDVQLPIPVVTCNVVLEMAEFYDTNTAGAADAPEFVHCPRCSTSVTPNPGICSNCGENVFQCVKCRAINYDEKEPFLCNSCGFCKYARLEAVLVGRSLPSVQAIEDDNDRKTTYALMETLLNDIESTRCHIGIIRAFLEKCSWDSEPNIRPNMILKHMTVQSFTSFMSSLNLKEDYTLATLYRSAEKLHNKLCEQTRQLAAFRAEILRYDIENGDETLSDKPRTSNFHSNSDRCVGCMSALIVHCVSLIQATCSDTNAMEEIIREDFVFSRLVSFVMIGKTNSEPTSSNMVKVKYRKLMASCLDKHNLKYHAVAFWYQEVNGCTLGDAVARSVHSLIWNLSEMSKEATQKMCELVENGALPCYLLTKSIFENKFRFWEQKLRCLMRMAVIGNGSTEMDLHVLAVFLKICSPCSTNLKNTFAVDSSGFSVDKVRNAGTFAVYLLPGYLLPTREEQSKTVLNASQNIGLEDNHKESEQEEVEQNLVLDDTVLHKIMEDMKMLDEEEPDFDKLLIPSERFPTIGWLKGRFIWAEYTRLLQNDGPERERSILQYIRRCTESDPKRKFSLYQWLTRCMFSSVAAVRAATCRLLVMLCFEINNNGEAQIGSPVDIALVLQKVLLWMRKIRNVSADNIDEYFCLMRTLLTTREINNVLVSKPVELHVDIVKRILLASLDIRLHEVSRPSGDLSTGILLHHLIQVLNCMMQRDQNGWNLLHESSPIMLPLLLRTVCALKQVTIHRTFYVNESVKDLSMLLMRIALKRPILVLKEATRRIGAHPQELRIQAYLLSIINDIIYPLLKKEEDFLIQIEKDALQEDYLQGRMLGNPYRSSDAGMGPLMRDIKNKICRDCELVALLDDDTGMELLVNQQIVALDLPVNDVYEKLWRSDHHGQAMVIVYRMRGLLGDATEPFIKTLANTNVKEKVDDSQLRLASALGSPIRAFATILPILDNIELTGGGIILLRELHRLLTHCMKVEGNREQLNEYGGIRRFLHVFEVAYRSGIKEKSIEETIALQYLELSRILLVDVLATDRIEKSIGGASFEQTSWLLELSMGSDEELSASLLEAVTSIAPNLCLGNAESMDALVETFRPCCHWDEIGLFSFCFSDKVLMKLSNISNKASVIDNDRKIRDRVVQKVEILCKITSAIHDSASGRILKKKMMDAGLITDACRYLAENHPPIFNVSVMGPEWKYFLSKPSLKYVLKLMAGMARSHKPSQEAIAENSLPILHRLEQISSAEHIGTLAENVMEELKKNDQVAVQIEKVRQETKIKKRQLAMAMRQKQLSKMGMEIGKKGQVKVSARKLINEPHSLESVSDISICCICREAMDASAKIMMVYAFASRLNLKENKVINGRNYSFTTVSQMNLVHLDCHSVAVRMAGSRSEWASAALHNANTKCNVIMPIWSKQVKDSDMEHSFQRLSTDLEVAVDCDTINLDSLTLDIAELLDRFVKFRSFSALSHGGGRESNMQYMAILILLVQYLKKVSPSSEPAEAHSFTHEISISLVMDTAEQWNDKRLDLLKSLQGSKKSWKDARHELLVWVAVDYYHNKILQCRTGDRTQHMRENIIKILENCSKFVSYFDSELSQCRSYGELMKAVGKR</sequence>
<evidence type="ECO:0000256" key="5">
    <source>
        <dbReference type="PROSITE-ProRule" id="PRU00508"/>
    </source>
</evidence>
<dbReference type="PANTHER" id="PTHR21725:SF1">
    <property type="entry name" value="E3 UBIQUITIN-PROTEIN LIGASE UBR4"/>
    <property type="match status" value="1"/>
</dbReference>
<keyword evidence="4" id="KW-0862">Zinc</keyword>
<dbReference type="SMART" id="SM00396">
    <property type="entry name" value="ZnF_UBR1"/>
    <property type="match status" value="1"/>
</dbReference>
<reference evidence="9 10" key="2">
    <citation type="submission" date="2018-11" db="EMBL/GenBank/DDBJ databases">
        <authorList>
            <consortium name="Pathogen Informatics"/>
        </authorList>
    </citation>
    <scope>NUCLEOTIDE SEQUENCE [LARGE SCALE GENOMIC DNA]</scope>
</reference>
<comment type="similarity">
    <text evidence="1 6">Belongs to the UBR4 family.</text>
</comment>
<reference evidence="11" key="1">
    <citation type="submission" date="2016-04" db="UniProtKB">
        <authorList>
            <consortium name="WormBaseParasite"/>
        </authorList>
    </citation>
    <scope>IDENTIFICATION</scope>
</reference>
<feature type="region of interest" description="Disordered" evidence="7">
    <location>
        <begin position="2396"/>
        <end position="2420"/>
    </location>
</feature>
<evidence type="ECO:0000256" key="1">
    <source>
        <dbReference type="ARBA" id="ARBA00009970"/>
    </source>
</evidence>
<keyword evidence="10" id="KW-1185">Reference proteome</keyword>
<gene>
    <name evidence="9" type="ORF">BPAG_LOCUS9277</name>
</gene>
<dbReference type="EMBL" id="UZAD01013151">
    <property type="protein sequence ID" value="VDN90463.1"/>
    <property type="molecule type" value="Genomic_DNA"/>
</dbReference>
<feature type="zinc finger region" description="UBR-type" evidence="5">
    <location>
        <begin position="1284"/>
        <end position="1350"/>
    </location>
</feature>
<keyword evidence="3 6" id="KW-0863">Zinc-finger</keyword>
<dbReference type="InterPro" id="IPR045189">
    <property type="entry name" value="UBR4-like"/>
</dbReference>
<feature type="region of interest" description="UBR4 E3 catalytic module" evidence="6">
    <location>
        <begin position="4136"/>
        <end position="4539"/>
    </location>
</feature>
<evidence type="ECO:0000256" key="6">
    <source>
        <dbReference type="PROSITE-ProRule" id="PRU01388"/>
    </source>
</evidence>
<evidence type="ECO:0000313" key="10">
    <source>
        <dbReference type="Proteomes" id="UP000278627"/>
    </source>
</evidence>
<dbReference type="Pfam" id="PF02207">
    <property type="entry name" value="zf-UBR"/>
    <property type="match status" value="1"/>
</dbReference>
<dbReference type="Pfam" id="PF13764">
    <property type="entry name" value="E3_UbLigase_R4"/>
    <property type="match status" value="1"/>
</dbReference>
<dbReference type="Pfam" id="PF24079">
    <property type="entry name" value="UBR4"/>
    <property type="match status" value="1"/>
</dbReference>
<dbReference type="GO" id="GO:0008270">
    <property type="term" value="F:zinc ion binding"/>
    <property type="evidence" value="ECO:0007669"/>
    <property type="project" value="UniProtKB-KW"/>
</dbReference>
<dbReference type="STRING" id="6280.A0A0N4TLN9"/>
<protein>
    <submittedName>
        <fullName evidence="11">UBR-type domain-containing protein</fullName>
    </submittedName>
</protein>
<dbReference type="InterPro" id="IPR003126">
    <property type="entry name" value="Znf_UBR"/>
</dbReference>